<evidence type="ECO:0000256" key="1">
    <source>
        <dbReference type="ARBA" id="ARBA00004613"/>
    </source>
</evidence>
<gene>
    <name evidence="9" type="ORF">LTLLF_127030</name>
</gene>
<comment type="subcellular location">
    <subcellularLocation>
        <location evidence="1">Secreted</location>
    </subcellularLocation>
</comment>
<protein>
    <submittedName>
        <fullName evidence="9">Fibroblast growth factor-binding protein 1</fullName>
    </submittedName>
</protein>
<feature type="compositionally biased region" description="Basic and acidic residues" evidence="7">
    <location>
        <begin position="167"/>
        <end position="179"/>
    </location>
</feature>
<comment type="similarity">
    <text evidence="2">Belongs to the fibroblast growth factor-binding protein family.</text>
</comment>
<evidence type="ECO:0000256" key="4">
    <source>
        <dbReference type="ARBA" id="ARBA00022729"/>
    </source>
</evidence>
<evidence type="ECO:0000256" key="7">
    <source>
        <dbReference type="SAM" id="MobiDB-lite"/>
    </source>
</evidence>
<dbReference type="AlphaFoldDB" id="A0A8J6KZ38"/>
<dbReference type="GO" id="GO:0005576">
    <property type="term" value="C:extracellular region"/>
    <property type="evidence" value="ECO:0007669"/>
    <property type="project" value="UniProtKB-SubCell"/>
</dbReference>
<comment type="caution">
    <text evidence="9">The sequence shown here is derived from an EMBL/GenBank/DDBJ whole genome shotgun (WGS) entry which is preliminary data.</text>
</comment>
<dbReference type="Proteomes" id="UP000710432">
    <property type="component" value="Unassembled WGS sequence"/>
</dbReference>
<feature type="region of interest" description="Disordered" evidence="7">
    <location>
        <begin position="25"/>
        <end position="61"/>
    </location>
</feature>
<dbReference type="PANTHER" id="PTHR15258:SF2">
    <property type="entry name" value="FIBROBLAST GROWTH FACTOR-BINDING PROTEIN 1"/>
    <property type="match status" value="1"/>
</dbReference>
<sequence>MRIHSLLLLSFLLLAAQVLSERVRKGAKNAPHNTTEEGASAPSGKAQDKQRSRTSKSMTRGKFLTKDHATCRWAVTEEELGISLKVQCTQEDREFSCVFAGDPAGCLEHDKDQIYWKQIARTLRKQKNICGNAKNVLKTRVCRKKFPESNLKLVNPSAPGNMKPRKEKAEVSPREHNKVQEVSSMGPNKVQEDLMPSPAVTQTVAIRDPECLEDPDVLNQKKVALEFCGESWRSICTFFLNMLQASSC</sequence>
<evidence type="ECO:0000256" key="2">
    <source>
        <dbReference type="ARBA" id="ARBA00008326"/>
    </source>
</evidence>
<dbReference type="InterPro" id="IPR010510">
    <property type="entry name" value="FGF1-bd"/>
</dbReference>
<feature type="region of interest" description="Disordered" evidence="7">
    <location>
        <begin position="157"/>
        <end position="183"/>
    </location>
</feature>
<evidence type="ECO:0000256" key="6">
    <source>
        <dbReference type="ARBA" id="ARBA00023183"/>
    </source>
</evidence>
<proteinExistence type="inferred from homology"/>
<keyword evidence="5" id="KW-1015">Disulfide bond</keyword>
<feature type="chain" id="PRO_5035249887" evidence="8">
    <location>
        <begin position="21"/>
        <end position="248"/>
    </location>
</feature>
<evidence type="ECO:0000256" key="5">
    <source>
        <dbReference type="ARBA" id="ARBA00023157"/>
    </source>
</evidence>
<dbReference type="GO" id="GO:0007267">
    <property type="term" value="P:cell-cell signaling"/>
    <property type="evidence" value="ECO:0007669"/>
    <property type="project" value="TreeGrafter"/>
</dbReference>
<evidence type="ECO:0000256" key="3">
    <source>
        <dbReference type="ARBA" id="ARBA00022525"/>
    </source>
</evidence>
<name>A0A8J6KZ38_MICOH</name>
<keyword evidence="3" id="KW-0964">Secreted</keyword>
<keyword evidence="6" id="KW-0340">Growth factor binding</keyword>
<organism evidence="9 10">
    <name type="scientific">Microtus ochrogaster</name>
    <name type="common">Prairie vole</name>
    <dbReference type="NCBI Taxonomy" id="79684"/>
    <lineage>
        <taxon>Eukaryota</taxon>
        <taxon>Metazoa</taxon>
        <taxon>Chordata</taxon>
        <taxon>Craniata</taxon>
        <taxon>Vertebrata</taxon>
        <taxon>Euteleostomi</taxon>
        <taxon>Mammalia</taxon>
        <taxon>Eutheria</taxon>
        <taxon>Euarchontoglires</taxon>
        <taxon>Glires</taxon>
        <taxon>Rodentia</taxon>
        <taxon>Myomorpha</taxon>
        <taxon>Muroidea</taxon>
        <taxon>Cricetidae</taxon>
        <taxon>Arvicolinae</taxon>
        <taxon>Microtus</taxon>
    </lineage>
</organism>
<evidence type="ECO:0000313" key="9">
    <source>
        <dbReference type="EMBL" id="KAH0515736.1"/>
    </source>
</evidence>
<evidence type="ECO:0000256" key="8">
    <source>
        <dbReference type="SAM" id="SignalP"/>
    </source>
</evidence>
<keyword evidence="4 8" id="KW-0732">Signal</keyword>
<dbReference type="GO" id="GO:0019838">
    <property type="term" value="F:growth factor binding"/>
    <property type="evidence" value="ECO:0007669"/>
    <property type="project" value="UniProtKB-KW"/>
</dbReference>
<dbReference type="PANTHER" id="PTHR15258">
    <property type="entry name" value="FGF BINDING PROTEIN-RELATED"/>
    <property type="match status" value="1"/>
</dbReference>
<feature type="signal peptide" evidence="8">
    <location>
        <begin position="1"/>
        <end position="20"/>
    </location>
</feature>
<dbReference type="Pfam" id="PF06473">
    <property type="entry name" value="FGF-BP1"/>
    <property type="match status" value="1"/>
</dbReference>
<accession>A0A8J6KZ38</accession>
<reference evidence="9" key="1">
    <citation type="submission" date="2020-03" db="EMBL/GenBank/DDBJ databases">
        <title>Studies in the Genomics of Life Span.</title>
        <authorList>
            <person name="Glass D."/>
        </authorList>
    </citation>
    <scope>NUCLEOTIDE SEQUENCE</scope>
    <source>
        <strain evidence="9">LTLLF</strain>
        <tissue evidence="9">Muscle</tissue>
    </source>
</reference>
<dbReference type="EMBL" id="JAATJU010020800">
    <property type="protein sequence ID" value="KAH0515736.1"/>
    <property type="molecule type" value="Genomic_DNA"/>
</dbReference>
<evidence type="ECO:0000313" key="10">
    <source>
        <dbReference type="Proteomes" id="UP000710432"/>
    </source>
</evidence>